<protein>
    <submittedName>
        <fullName evidence="1">Uncharacterized protein</fullName>
    </submittedName>
</protein>
<evidence type="ECO:0000313" key="1">
    <source>
        <dbReference type="EMBL" id="GAU45155.1"/>
    </source>
</evidence>
<gene>
    <name evidence="1" type="ORF">TSUD_253880</name>
</gene>
<accession>A0A2Z6P9S7</accession>
<organism evidence="1 2">
    <name type="scientific">Trifolium subterraneum</name>
    <name type="common">Subterranean clover</name>
    <dbReference type="NCBI Taxonomy" id="3900"/>
    <lineage>
        <taxon>Eukaryota</taxon>
        <taxon>Viridiplantae</taxon>
        <taxon>Streptophyta</taxon>
        <taxon>Embryophyta</taxon>
        <taxon>Tracheophyta</taxon>
        <taxon>Spermatophyta</taxon>
        <taxon>Magnoliopsida</taxon>
        <taxon>eudicotyledons</taxon>
        <taxon>Gunneridae</taxon>
        <taxon>Pentapetalae</taxon>
        <taxon>rosids</taxon>
        <taxon>fabids</taxon>
        <taxon>Fabales</taxon>
        <taxon>Fabaceae</taxon>
        <taxon>Papilionoideae</taxon>
        <taxon>50 kb inversion clade</taxon>
        <taxon>NPAAA clade</taxon>
        <taxon>Hologalegina</taxon>
        <taxon>IRL clade</taxon>
        <taxon>Trifolieae</taxon>
        <taxon>Trifolium</taxon>
    </lineage>
</organism>
<name>A0A2Z6P9S7_TRISU</name>
<reference evidence="2" key="1">
    <citation type="journal article" date="2017" name="Front. Plant Sci.">
        <title>Climate Clever Clovers: New Paradigm to Reduce the Environmental Footprint of Ruminants by Breeding Low Methanogenic Forages Utilizing Haplotype Variation.</title>
        <authorList>
            <person name="Kaur P."/>
            <person name="Appels R."/>
            <person name="Bayer P.E."/>
            <person name="Keeble-Gagnere G."/>
            <person name="Wang J."/>
            <person name="Hirakawa H."/>
            <person name="Shirasawa K."/>
            <person name="Vercoe P."/>
            <person name="Stefanova K."/>
            <person name="Durmic Z."/>
            <person name="Nichols P."/>
            <person name="Revell C."/>
            <person name="Isobe S.N."/>
            <person name="Edwards D."/>
            <person name="Erskine W."/>
        </authorList>
    </citation>
    <scope>NUCLEOTIDE SEQUENCE [LARGE SCALE GENOMIC DNA]</scope>
    <source>
        <strain evidence="2">cv. Daliak</strain>
    </source>
</reference>
<keyword evidence="2" id="KW-1185">Reference proteome</keyword>
<proteinExistence type="predicted"/>
<evidence type="ECO:0000313" key="2">
    <source>
        <dbReference type="Proteomes" id="UP000242715"/>
    </source>
</evidence>
<dbReference type="Proteomes" id="UP000242715">
    <property type="component" value="Unassembled WGS sequence"/>
</dbReference>
<sequence>MEAGKKECIVTNPWCDGASNWRVDKTMLRGSRKPTEIVAYVLDLVDEFNKANPKISINVGRNLEGKWEPPFVGELKMNVDADCFDDGKSCWGMLIRDHGQPLFARRT</sequence>
<dbReference type="AlphaFoldDB" id="A0A2Z6P9S7"/>
<dbReference type="EMBL" id="DF974103">
    <property type="protein sequence ID" value="GAU45155.1"/>
    <property type="molecule type" value="Genomic_DNA"/>
</dbReference>